<reference evidence="2" key="1">
    <citation type="submission" date="2016-11" db="UniProtKB">
        <authorList>
            <consortium name="WormBaseParasite"/>
        </authorList>
    </citation>
    <scope>IDENTIFICATION</scope>
    <source>
        <strain evidence="2">KR3021</strain>
    </source>
</reference>
<organism evidence="1 2">
    <name type="scientific">Rhabditophanes sp. KR3021</name>
    <dbReference type="NCBI Taxonomy" id="114890"/>
    <lineage>
        <taxon>Eukaryota</taxon>
        <taxon>Metazoa</taxon>
        <taxon>Ecdysozoa</taxon>
        <taxon>Nematoda</taxon>
        <taxon>Chromadorea</taxon>
        <taxon>Rhabditida</taxon>
        <taxon>Tylenchina</taxon>
        <taxon>Panagrolaimomorpha</taxon>
        <taxon>Strongyloidoidea</taxon>
        <taxon>Alloionematidae</taxon>
        <taxon>Rhabditophanes</taxon>
    </lineage>
</organism>
<evidence type="ECO:0000313" key="1">
    <source>
        <dbReference type="Proteomes" id="UP000095286"/>
    </source>
</evidence>
<dbReference type="Proteomes" id="UP000095286">
    <property type="component" value="Unplaced"/>
</dbReference>
<evidence type="ECO:0000313" key="2">
    <source>
        <dbReference type="WBParaSite" id="RSKR_0000763700.1"/>
    </source>
</evidence>
<name>A0AC35U607_9BILA</name>
<proteinExistence type="predicted"/>
<sequence>MSSLSLTVLKIILICWLAKVSIQAPAPLSPTECKSCRGGCYQQPKEHPASVINTTSASTIFVDFETGSNETISRVKRESSVEKRACPNRVHLELFVIPLSIAMIPVALCSLLLCVCYCGPKETRGTMPEKMWGITLSKTNEELKKRASLTDSIYEYNDNYCKRKDSKKTRFNTLVVVIETRRMSDIDISLPSLSPRSISSPVKPQPPLQTVIEELCIESFECLKLKNTRFSDKVEVLGEYVEEVKFKY</sequence>
<accession>A0AC35U607</accession>
<dbReference type="WBParaSite" id="RSKR_0000763700.1">
    <property type="protein sequence ID" value="RSKR_0000763700.1"/>
    <property type="gene ID" value="RSKR_0000763700"/>
</dbReference>
<protein>
    <submittedName>
        <fullName evidence="2">Uncharacterized protein</fullName>
    </submittedName>
</protein>